<dbReference type="AlphaFoldDB" id="N6X5E8"/>
<evidence type="ECO:0000313" key="6">
    <source>
        <dbReference type="EMBL" id="ENO18966.1"/>
    </source>
</evidence>
<dbReference type="HOGENOM" id="CLU_025996_2_0_11"/>
<evidence type="ECO:0000256" key="1">
    <source>
        <dbReference type="ARBA" id="ARBA00006739"/>
    </source>
</evidence>
<dbReference type="EMBL" id="AQHZ01000005">
    <property type="protein sequence ID" value="ENO18966.1"/>
    <property type="molecule type" value="Genomic_DNA"/>
</dbReference>
<dbReference type="PANTHER" id="PTHR43685:SF5">
    <property type="entry name" value="GLYCOSYLTRANSFERASE EPSE-RELATED"/>
    <property type="match status" value="1"/>
</dbReference>
<dbReference type="eggNOG" id="COG1215">
    <property type="taxonomic scope" value="Bacteria"/>
</dbReference>
<dbReference type="PANTHER" id="PTHR43685">
    <property type="entry name" value="GLYCOSYLTRANSFERASE"/>
    <property type="match status" value="1"/>
</dbReference>
<dbReference type="CDD" id="cd04196">
    <property type="entry name" value="GT_2_like_d"/>
    <property type="match status" value="1"/>
</dbReference>
<evidence type="ECO:0000313" key="7">
    <source>
        <dbReference type="Proteomes" id="UP000013015"/>
    </source>
</evidence>
<comment type="caution">
    <text evidence="6">The sequence shown here is derived from an EMBL/GenBank/DDBJ whole genome shotgun (WGS) entry which is preliminary data.</text>
</comment>
<comment type="similarity">
    <text evidence="1">Belongs to the glycosyltransferase 2 family.</text>
</comment>
<dbReference type="STRING" id="888050.HMPREF9004_0301"/>
<dbReference type="InterPro" id="IPR029044">
    <property type="entry name" value="Nucleotide-diphossugar_trans"/>
</dbReference>
<reference evidence="6 7" key="1">
    <citation type="submission" date="2013-03" db="EMBL/GenBank/DDBJ databases">
        <title>Reference genome for the Human Microbiome Project.</title>
        <authorList>
            <person name="Aqrawi P."/>
            <person name="Ayvaz T."/>
            <person name="Bess C."/>
            <person name="Blankenburg K."/>
            <person name="Coyle M."/>
            <person name="Deng J."/>
            <person name="Forbes L."/>
            <person name="Fowler G."/>
            <person name="Francisco L."/>
            <person name="Fu Q."/>
            <person name="Gibbs R."/>
            <person name="Gross S."/>
            <person name="Gubbala S."/>
            <person name="Hale W."/>
            <person name="Hemphill L."/>
            <person name="Highlander S."/>
            <person name="Hirani K."/>
            <person name="Jackson L."/>
            <person name="Jakkamsetti A."/>
            <person name="Javaid M."/>
            <person name="Jayaseelan J.C."/>
            <person name="Jiang H."/>
            <person name="Joshi V."/>
            <person name="Korchina V."/>
            <person name="Kovar C."/>
            <person name="Lara F."/>
            <person name="Lee S."/>
            <person name="Liu Y."/>
            <person name="Mata R."/>
            <person name="Mathew T."/>
            <person name="Munidasa M."/>
            <person name="Muzny D."/>
            <person name="Nazareth L."/>
            <person name="Ngo R."/>
            <person name="Nguyen L."/>
            <person name="Nguyen N."/>
            <person name="Okwuonu G."/>
            <person name="Ongeri F."/>
            <person name="Palculict T."/>
            <person name="Patil S."/>
            <person name="Petrosino J."/>
            <person name="Pham C."/>
            <person name="Pham P."/>
            <person name="Pu L.-L."/>
            <person name="Qin X."/>
            <person name="Qu J."/>
            <person name="Reid J."/>
            <person name="Ross M."/>
            <person name="Ruth R."/>
            <person name="Saada N."/>
            <person name="San Lucas F."/>
            <person name="Santibanez J."/>
            <person name="Shang Y."/>
            <person name="Simmons D."/>
            <person name="Song X.-Z."/>
            <person name="Tang L.-Y."/>
            <person name="Thornton R."/>
            <person name="Warren J."/>
            <person name="Weissenberger G."/>
            <person name="Wilczek-Boney K."/>
            <person name="Worley K."/>
            <person name="Youmans B."/>
            <person name="Zhang J."/>
            <person name="Zhang L."/>
            <person name="Zhao Z."/>
            <person name="Zhou C."/>
            <person name="Zhu D."/>
            <person name="Zhu Y."/>
        </authorList>
    </citation>
    <scope>NUCLEOTIDE SEQUENCE [LARGE SCALE GENOMIC DNA]</scope>
    <source>
        <strain evidence="6 7">F0333</strain>
    </source>
</reference>
<keyword evidence="2 6" id="KW-0328">Glycosyltransferase</keyword>
<feature type="domain" description="Glycosyltransferase 2-like" evidence="5">
    <location>
        <begin position="11"/>
        <end position="118"/>
    </location>
</feature>
<dbReference type="RefSeq" id="WP_005961988.1">
    <property type="nucleotide sequence ID" value="NZ_CP040505.1"/>
</dbReference>
<evidence type="ECO:0000256" key="2">
    <source>
        <dbReference type="ARBA" id="ARBA00022676"/>
    </source>
</evidence>
<name>N6X5E8_9ACTO</name>
<dbReference type="PATRIC" id="fig|888050.3.peg.295"/>
<protein>
    <submittedName>
        <fullName evidence="6">Rhamnosyltransferase</fullName>
        <ecNumber evidence="6">2.4.1.-</ecNumber>
    </submittedName>
</protein>
<evidence type="ECO:0000259" key="5">
    <source>
        <dbReference type="Pfam" id="PF00535"/>
    </source>
</evidence>
<evidence type="ECO:0000256" key="4">
    <source>
        <dbReference type="SAM" id="MobiDB-lite"/>
    </source>
</evidence>
<keyword evidence="3 6" id="KW-0808">Transferase</keyword>
<gene>
    <name evidence="6" type="primary">rgpB</name>
    <name evidence="6" type="ORF">HMPREF9004_0301</name>
</gene>
<dbReference type="Proteomes" id="UP000013015">
    <property type="component" value="Unassembled WGS sequence"/>
</dbReference>
<keyword evidence="7" id="KW-1185">Reference proteome</keyword>
<evidence type="ECO:0000256" key="3">
    <source>
        <dbReference type="ARBA" id="ARBA00022679"/>
    </source>
</evidence>
<organism evidence="6 7">
    <name type="scientific">Schaalia cardiffensis F0333</name>
    <dbReference type="NCBI Taxonomy" id="888050"/>
    <lineage>
        <taxon>Bacteria</taxon>
        <taxon>Bacillati</taxon>
        <taxon>Actinomycetota</taxon>
        <taxon>Actinomycetes</taxon>
        <taxon>Actinomycetales</taxon>
        <taxon>Actinomycetaceae</taxon>
        <taxon>Schaalia</taxon>
    </lineage>
</organism>
<sequence>MNEQTRPLRVSVALCTYNGERFIREQIQSILDQSRRVDEIVLGDDDSADGTVRIVEAMLEGSGIDLLIRHHRPGLGVRANFSDAIAATSGDVIVLCDQDDIWVPTKVERLLDALEGVELVHSDAQLVDSKGESLGALLLDELRASRWERENLQKGDALAVLLRRNLVTGATTAVNGEFARAAMPVPEGWIHDEWLALLAALDHSLRLLPEALTLYRQHENNQIGAKKESLLARTARMLKPDPTDDRRRLLRATSASSYAFRAARGSEEDRARLREAAAHQRARSLMPSGRISRIPTILTEAFSGRYSRCSRGILTLGRDILQVKESKGKGRGISQKNSEIPCDLPEKSAD</sequence>
<dbReference type="Gene3D" id="3.90.550.10">
    <property type="entry name" value="Spore Coat Polysaccharide Biosynthesis Protein SpsA, Chain A"/>
    <property type="match status" value="1"/>
</dbReference>
<dbReference type="GO" id="GO:0016757">
    <property type="term" value="F:glycosyltransferase activity"/>
    <property type="evidence" value="ECO:0007669"/>
    <property type="project" value="UniProtKB-KW"/>
</dbReference>
<feature type="region of interest" description="Disordered" evidence="4">
    <location>
        <begin position="325"/>
        <end position="350"/>
    </location>
</feature>
<proteinExistence type="inferred from homology"/>
<dbReference type="SUPFAM" id="SSF53448">
    <property type="entry name" value="Nucleotide-diphospho-sugar transferases"/>
    <property type="match status" value="1"/>
</dbReference>
<dbReference type="EC" id="2.4.1.-" evidence="6"/>
<accession>N6X5E8</accession>
<dbReference type="InterPro" id="IPR001173">
    <property type="entry name" value="Glyco_trans_2-like"/>
</dbReference>
<dbReference type="Pfam" id="PF00535">
    <property type="entry name" value="Glycos_transf_2"/>
    <property type="match status" value="1"/>
</dbReference>
<dbReference type="InterPro" id="IPR050834">
    <property type="entry name" value="Glycosyltransf_2"/>
</dbReference>